<protein>
    <submittedName>
        <fullName evidence="1">Uncharacterized protein</fullName>
    </submittedName>
</protein>
<reference evidence="2" key="1">
    <citation type="submission" date="2016-10" db="EMBL/GenBank/DDBJ databases">
        <authorList>
            <person name="Varghese N."/>
            <person name="Submissions S."/>
        </authorList>
    </citation>
    <scope>NUCLEOTIDE SEQUENCE [LARGE SCALE GENOMIC DNA]</scope>
    <source>
        <strain evidence="2">NLAE-zl-G277</strain>
    </source>
</reference>
<dbReference type="Proteomes" id="UP000198508">
    <property type="component" value="Unassembled WGS sequence"/>
</dbReference>
<gene>
    <name evidence="1" type="ORF">SAMN05216313_13841</name>
</gene>
<evidence type="ECO:0000313" key="2">
    <source>
        <dbReference type="Proteomes" id="UP000198508"/>
    </source>
</evidence>
<evidence type="ECO:0000313" key="1">
    <source>
        <dbReference type="EMBL" id="SEU15769.1"/>
    </source>
</evidence>
<dbReference type="EMBL" id="FOIM01000038">
    <property type="protein sequence ID" value="SEU15769.1"/>
    <property type="molecule type" value="Genomic_DNA"/>
</dbReference>
<accession>A0A1I0JXP9</accession>
<keyword evidence="2" id="KW-1185">Reference proteome</keyword>
<proteinExistence type="predicted"/>
<dbReference type="AlphaFoldDB" id="A0A1I0JXP9"/>
<sequence>MCREFNVNETWLRTGDGEMFNKMDAEDIAFNHFGYIMGNATAQKKAVLSALVEMVYCVPDDKWDYIFNQFESCLKEARENREDEGED</sequence>
<organism evidence="1 2">
    <name type="scientific">Enterocloster lavalensis</name>
    <dbReference type="NCBI Taxonomy" id="460384"/>
    <lineage>
        <taxon>Bacteria</taxon>
        <taxon>Bacillati</taxon>
        <taxon>Bacillota</taxon>
        <taxon>Clostridia</taxon>
        <taxon>Lachnospirales</taxon>
        <taxon>Lachnospiraceae</taxon>
        <taxon>Enterocloster</taxon>
    </lineage>
</organism>
<name>A0A1I0JXP9_9FIRM</name>